<keyword evidence="1" id="KW-0677">Repeat</keyword>
<dbReference type="PANTHER" id="PTHR23049">
    <property type="entry name" value="MYOSIN REGULATORY LIGHT CHAIN 2"/>
    <property type="match status" value="1"/>
</dbReference>
<dbReference type="Proteomes" id="UP000419144">
    <property type="component" value="Unassembled WGS sequence"/>
</dbReference>
<dbReference type="AlphaFoldDB" id="A0A640KU81"/>
<evidence type="ECO:0000259" key="3">
    <source>
        <dbReference type="PROSITE" id="PS50222"/>
    </source>
</evidence>
<dbReference type="GO" id="GO:0005509">
    <property type="term" value="F:calcium ion binding"/>
    <property type="evidence" value="ECO:0007669"/>
    <property type="project" value="InterPro"/>
</dbReference>
<dbReference type="SUPFAM" id="SSF47473">
    <property type="entry name" value="EF-hand"/>
    <property type="match status" value="2"/>
</dbReference>
<feature type="compositionally biased region" description="Low complexity" evidence="2">
    <location>
        <begin position="107"/>
        <end position="119"/>
    </location>
</feature>
<evidence type="ECO:0000313" key="4">
    <source>
        <dbReference type="EMBL" id="GET93320.1"/>
    </source>
</evidence>
<evidence type="ECO:0000256" key="2">
    <source>
        <dbReference type="SAM" id="MobiDB-lite"/>
    </source>
</evidence>
<accession>A0A640KU81</accession>
<feature type="compositionally biased region" description="Polar residues" evidence="2">
    <location>
        <begin position="75"/>
        <end position="94"/>
    </location>
</feature>
<name>A0A640KU81_LEITA</name>
<organism evidence="4 5">
    <name type="scientific">Leishmania tarentolae</name>
    <name type="common">Sauroleishmania tarentolae</name>
    <dbReference type="NCBI Taxonomy" id="5689"/>
    <lineage>
        <taxon>Eukaryota</taxon>
        <taxon>Discoba</taxon>
        <taxon>Euglenozoa</taxon>
        <taxon>Kinetoplastea</taxon>
        <taxon>Metakinetoplastina</taxon>
        <taxon>Trypanosomatida</taxon>
        <taxon>Trypanosomatidae</taxon>
        <taxon>Leishmaniinae</taxon>
        <taxon>Leishmania</taxon>
        <taxon>lizard Leishmania</taxon>
    </lineage>
</organism>
<dbReference type="VEuPathDB" id="TriTrypDB:LtaPh_3625000"/>
<protein>
    <submittedName>
        <fullName evidence="4">Caltractin, putative</fullName>
    </submittedName>
</protein>
<dbReference type="EMBL" id="BLBS01000057">
    <property type="protein sequence ID" value="GET93320.1"/>
    <property type="molecule type" value="Genomic_DNA"/>
</dbReference>
<gene>
    <name evidence="4" type="ORF">LtaPh_3625000</name>
</gene>
<dbReference type="Gene3D" id="1.10.238.10">
    <property type="entry name" value="EF-hand"/>
    <property type="match status" value="2"/>
</dbReference>
<comment type="caution">
    <text evidence="4">The sequence shown here is derived from an EMBL/GenBank/DDBJ whole genome shotgun (WGS) entry which is preliminary data.</text>
</comment>
<evidence type="ECO:0000313" key="5">
    <source>
        <dbReference type="Proteomes" id="UP000419144"/>
    </source>
</evidence>
<evidence type="ECO:0000256" key="1">
    <source>
        <dbReference type="ARBA" id="ARBA00022737"/>
    </source>
</evidence>
<reference evidence="4" key="1">
    <citation type="submission" date="2019-11" db="EMBL/GenBank/DDBJ databases">
        <title>Leishmania tarentolae CDS.</title>
        <authorList>
            <person name="Goto Y."/>
            <person name="Yamagishi J."/>
        </authorList>
    </citation>
    <scope>NUCLEOTIDE SEQUENCE [LARGE SCALE GENOMIC DNA]</scope>
    <source>
        <strain evidence="4">Parrot Tar II</strain>
    </source>
</reference>
<feature type="region of interest" description="Disordered" evidence="2">
    <location>
        <begin position="65"/>
        <end position="119"/>
    </location>
</feature>
<keyword evidence="5" id="KW-1185">Reference proteome</keyword>
<dbReference type="InterPro" id="IPR011992">
    <property type="entry name" value="EF-hand-dom_pair"/>
</dbReference>
<feature type="domain" description="EF-hand" evidence="3">
    <location>
        <begin position="6"/>
        <end position="41"/>
    </location>
</feature>
<dbReference type="InterPro" id="IPR002048">
    <property type="entry name" value="EF_hand_dom"/>
</dbReference>
<proteinExistence type="predicted"/>
<dbReference type="OrthoDB" id="26525at2759"/>
<dbReference type="PROSITE" id="PS50222">
    <property type="entry name" value="EF_HAND_2"/>
    <property type="match status" value="1"/>
</dbReference>
<dbReference type="InterPro" id="IPR050403">
    <property type="entry name" value="Myosin_RLC"/>
</dbReference>
<sequence length="269" mass="29194">MASSVFVREDIKEVFSIYDEDASGTISIQEARRALYTITGQRVARSELLKLIAFAQEAVARQQQQQQQELPYHQDQPSSQKSAVMSAGSKTSQDAAAVADGDATRFTGSTRSSSRIGESISNVSVRETSLLARQPSTSAVVASREASPASPTAAASVSQTRFVSPRSHLLDSSEGIDLDVFEQMLLSMLKHRSYEEELAYTFALLEDKAYPGFITKESVRHIAAETGDPLTEGEIAEMFDPLVTGVSAAAVDLSTFTDLQLKARKAEDF</sequence>